<evidence type="ECO:0000256" key="2">
    <source>
        <dbReference type="SAM" id="Phobius"/>
    </source>
</evidence>
<feature type="transmembrane region" description="Helical" evidence="2">
    <location>
        <begin position="180"/>
        <end position="200"/>
    </location>
</feature>
<keyword evidence="2" id="KW-1133">Transmembrane helix</keyword>
<feature type="transmembrane region" description="Helical" evidence="2">
    <location>
        <begin position="212"/>
        <end position="233"/>
    </location>
</feature>
<evidence type="ECO:0000259" key="3">
    <source>
        <dbReference type="Pfam" id="PF00892"/>
    </source>
</evidence>
<feature type="transmembrane region" description="Helical" evidence="2">
    <location>
        <begin position="149"/>
        <end position="168"/>
    </location>
</feature>
<dbReference type="RefSeq" id="WP_085128298.1">
    <property type="nucleotide sequence ID" value="NZ_LQOT01000030.1"/>
</dbReference>
<evidence type="ECO:0000313" key="5">
    <source>
        <dbReference type="Proteomes" id="UP000193465"/>
    </source>
</evidence>
<dbReference type="Proteomes" id="UP000193465">
    <property type="component" value="Unassembled WGS sequence"/>
</dbReference>
<reference evidence="4 5" key="1">
    <citation type="submission" date="2016-01" db="EMBL/GenBank/DDBJ databases">
        <title>The new phylogeny of the genus Mycobacterium.</title>
        <authorList>
            <person name="Tarcisio F."/>
            <person name="Conor M."/>
            <person name="Antonella G."/>
            <person name="Elisabetta G."/>
            <person name="Giulia F.S."/>
            <person name="Sara T."/>
            <person name="Anna F."/>
            <person name="Clotilde B."/>
            <person name="Roberto B."/>
            <person name="Veronica D.S."/>
            <person name="Fabio R."/>
            <person name="Monica P."/>
            <person name="Olivier J."/>
            <person name="Enrico T."/>
            <person name="Nicola S."/>
        </authorList>
    </citation>
    <scope>NUCLEOTIDE SEQUENCE [LARGE SCALE GENOMIC DNA]</scope>
    <source>
        <strain evidence="4 5">ATCC 27353</strain>
    </source>
</reference>
<gene>
    <name evidence="4" type="ORF">AWC02_08535</name>
</gene>
<dbReference type="GO" id="GO:0016020">
    <property type="term" value="C:membrane"/>
    <property type="evidence" value="ECO:0007669"/>
    <property type="project" value="InterPro"/>
</dbReference>
<name>A0A1X1TT01_9MYCO</name>
<keyword evidence="2" id="KW-0472">Membrane</keyword>
<comment type="caution">
    <text evidence="4">The sequence shown here is derived from an EMBL/GenBank/DDBJ whole genome shotgun (WGS) entry which is preliminary data.</text>
</comment>
<feature type="domain" description="EamA" evidence="3">
    <location>
        <begin position="154"/>
        <end position="283"/>
    </location>
</feature>
<evidence type="ECO:0000256" key="1">
    <source>
        <dbReference type="ARBA" id="ARBA00007362"/>
    </source>
</evidence>
<feature type="domain" description="EamA" evidence="3">
    <location>
        <begin position="10"/>
        <end position="136"/>
    </location>
</feature>
<dbReference type="Pfam" id="PF00892">
    <property type="entry name" value="EamA"/>
    <property type="match status" value="2"/>
</dbReference>
<comment type="similarity">
    <text evidence="1">Belongs to the EamA transporter family.</text>
</comment>
<proteinExistence type="inferred from homology"/>
<dbReference type="InterPro" id="IPR037185">
    <property type="entry name" value="EmrE-like"/>
</dbReference>
<accession>A0A1X1TT01</accession>
<feature type="transmembrane region" description="Helical" evidence="2">
    <location>
        <begin position="44"/>
        <end position="70"/>
    </location>
</feature>
<dbReference type="SUPFAM" id="SSF103481">
    <property type="entry name" value="Multidrug resistance efflux transporter EmrE"/>
    <property type="match status" value="2"/>
</dbReference>
<dbReference type="STRING" id="188915.AWC02_08535"/>
<keyword evidence="5" id="KW-1185">Reference proteome</keyword>
<keyword evidence="2" id="KW-0812">Transmembrane</keyword>
<evidence type="ECO:0000313" key="4">
    <source>
        <dbReference type="EMBL" id="ORV47518.1"/>
    </source>
</evidence>
<organism evidence="4 5">
    <name type="scientific">Mycolicibacter engbaekii</name>
    <dbReference type="NCBI Taxonomy" id="188915"/>
    <lineage>
        <taxon>Bacteria</taxon>
        <taxon>Bacillati</taxon>
        <taxon>Actinomycetota</taxon>
        <taxon>Actinomycetes</taxon>
        <taxon>Mycobacteriales</taxon>
        <taxon>Mycobacteriaceae</taxon>
        <taxon>Mycolicibacter</taxon>
    </lineage>
</organism>
<protein>
    <recommendedName>
        <fullName evidence="3">EamA domain-containing protein</fullName>
    </recommendedName>
</protein>
<feature type="transmembrane region" description="Helical" evidence="2">
    <location>
        <begin position="119"/>
        <end position="137"/>
    </location>
</feature>
<feature type="transmembrane region" description="Helical" evidence="2">
    <location>
        <begin position="239"/>
        <end position="260"/>
    </location>
</feature>
<dbReference type="EMBL" id="LQOT01000030">
    <property type="protein sequence ID" value="ORV47518.1"/>
    <property type="molecule type" value="Genomic_DNA"/>
</dbReference>
<dbReference type="InterPro" id="IPR000620">
    <property type="entry name" value="EamA_dom"/>
</dbReference>
<dbReference type="AlphaFoldDB" id="A0A1X1TT01"/>
<sequence length="284" mass="28477">MIGSPAAQGLALASATSFGISDFVGGVASRRVAALRVVLVSTPVSMVMLGILALIGGGRVTTAAVVLGMLGGLSQALGIWSFYAAMAAGPISVVSPLAAVVDASVPVCIGRILGERPGLLASAGIAVALGAVVLISWHSGDGGATRQGLTRGVVWLTVASGVALGLNFVFLDRTPADAGLWPLLFARGAATVLVIAVAGLSRNLRVPTGTPLRLAFVVALLDTAANVTMLFALQLSLLSLASVLISLYPAATVILAVAVLRERVRPRQVAGMVLAAVAVAMITG</sequence>